<evidence type="ECO:0000313" key="3">
    <source>
        <dbReference type="Proteomes" id="UP001622557"/>
    </source>
</evidence>
<evidence type="ECO:0000256" key="1">
    <source>
        <dbReference type="SAM" id="MobiDB-lite"/>
    </source>
</evidence>
<organism evidence="2 3">
    <name type="scientific">Streptomyces achromogenes</name>
    <dbReference type="NCBI Taxonomy" id="67255"/>
    <lineage>
        <taxon>Bacteria</taxon>
        <taxon>Bacillati</taxon>
        <taxon>Actinomycetota</taxon>
        <taxon>Actinomycetes</taxon>
        <taxon>Kitasatosporales</taxon>
        <taxon>Streptomycetaceae</taxon>
        <taxon>Streptomyces</taxon>
    </lineage>
</organism>
<reference evidence="2 3" key="1">
    <citation type="submission" date="2022-10" db="EMBL/GenBank/DDBJ databases">
        <title>The complete genomes of actinobacterial strains from the NBC collection.</title>
        <authorList>
            <person name="Joergensen T.S."/>
            <person name="Alvarez Arevalo M."/>
            <person name="Sterndorff E.B."/>
            <person name="Faurdal D."/>
            <person name="Vuksanovic O."/>
            <person name="Mourched A.-S."/>
            <person name="Charusanti P."/>
            <person name="Shaw S."/>
            <person name="Blin K."/>
            <person name="Weber T."/>
        </authorList>
    </citation>
    <scope>NUCLEOTIDE SEQUENCE [LARGE SCALE GENOMIC DNA]</scope>
    <source>
        <strain evidence="2 3">NBC_00156</strain>
    </source>
</reference>
<gene>
    <name evidence="2" type="ORF">OG350_08685</name>
</gene>
<proteinExistence type="predicted"/>
<dbReference type="Proteomes" id="UP001622557">
    <property type="component" value="Chromosome"/>
</dbReference>
<keyword evidence="3" id="KW-1185">Reference proteome</keyword>
<name>A0ABZ1KM74_STRAH</name>
<protein>
    <recommendedName>
        <fullName evidence="4">Tetratricopeptide repeat protein</fullName>
    </recommendedName>
</protein>
<dbReference type="EMBL" id="CP108164">
    <property type="protein sequence ID" value="WTQ80379.1"/>
    <property type="molecule type" value="Genomic_DNA"/>
</dbReference>
<sequence length="325" mass="34897">MPLSPPLLGTRRAATDPSDAPAPGARDAFDAALDDAELRTARAALAQGRRQAARSLLVHTGDDWDRRGHRLTVLARDARATAWAGDWLAAEPGSADAATLLALALVHRAVRGEEDPGRARDSCATAAALAPADPTPWLGLLLLARALGPESALLDAFAELRRRHPEHHHAHHLMIACLAERPGCGRAEAHEVYDAAERAAAEAPADSPLAVLPVVAYAERYRVLAATGLGPADPAASRHWSGPRARRVLGASFDWWLEWEHDEHPRRLIDLNHLAFALTCAGRPAEAAALFQRIGDHATPEPWAYAHRDPLAAFRTARARALGHG</sequence>
<evidence type="ECO:0008006" key="4">
    <source>
        <dbReference type="Google" id="ProtNLM"/>
    </source>
</evidence>
<dbReference type="RefSeq" id="WP_405446359.1">
    <property type="nucleotide sequence ID" value="NZ_CP108164.1"/>
</dbReference>
<dbReference type="Gene3D" id="1.25.40.10">
    <property type="entry name" value="Tetratricopeptide repeat domain"/>
    <property type="match status" value="1"/>
</dbReference>
<accession>A0ABZ1KM74</accession>
<evidence type="ECO:0000313" key="2">
    <source>
        <dbReference type="EMBL" id="WTQ80379.1"/>
    </source>
</evidence>
<dbReference type="InterPro" id="IPR011990">
    <property type="entry name" value="TPR-like_helical_dom_sf"/>
</dbReference>
<dbReference type="GeneID" id="97280494"/>
<feature type="region of interest" description="Disordered" evidence="1">
    <location>
        <begin position="1"/>
        <end position="23"/>
    </location>
</feature>